<dbReference type="EMBL" id="CZQC01000073">
    <property type="protein sequence ID" value="CUS42972.1"/>
    <property type="molecule type" value="Genomic_DNA"/>
</dbReference>
<name>A0A161KEI2_9ZZZZ</name>
<dbReference type="PANTHER" id="PTHR45856:SF24">
    <property type="entry name" value="FUNGAL LIPASE-LIKE DOMAIN-CONTAINING PROTEIN"/>
    <property type="match status" value="1"/>
</dbReference>
<sequence>MENLSPVQSANLAKGVYTLVDAPSLEAGILLMSAALKNIIEVGMSRENITSAKTGGPGFIKSTTAFGLMAFGKGAYEGHAFVILRGTKKTFPADWLTNFNLATSRSTRGQLVHDGFNQAFLSMRAQLKAFITDFAGRGVRTVHCIGHSLGGGLATLCAEFLEANTTLKPYLYTFGAPRVGMAPFATSLTNSLSYERMYRIYHRTDIVPCVPFWPFVHAPLQEKEEVYDYFQPSPGSFPAVEMHDMAEYLKTIGKQGWSELRGKRDEHFGEQGINRWLNDKASVSFHVTNLEWLDKAISYVVGKCLKAMGMAMSNAFSATFTLMDRLAYILRKGINLATAISDLVLNLIRKMMSMLGMKPILEKADATHAFITRIFQQMSARVGAYCQRALDSVLVNGQGM</sequence>
<evidence type="ECO:0000313" key="2">
    <source>
        <dbReference type="EMBL" id="CUS42972.1"/>
    </source>
</evidence>
<evidence type="ECO:0000259" key="1">
    <source>
        <dbReference type="Pfam" id="PF01764"/>
    </source>
</evidence>
<dbReference type="Pfam" id="PF01764">
    <property type="entry name" value="Lipase_3"/>
    <property type="match status" value="1"/>
</dbReference>
<dbReference type="InterPro" id="IPR051218">
    <property type="entry name" value="Sec_MonoDiacylglyc_Lipase"/>
</dbReference>
<dbReference type="CDD" id="cd00519">
    <property type="entry name" value="Lipase_3"/>
    <property type="match status" value="1"/>
</dbReference>
<dbReference type="InterPro" id="IPR029058">
    <property type="entry name" value="AB_hydrolase_fold"/>
</dbReference>
<reference evidence="2" key="1">
    <citation type="submission" date="2015-10" db="EMBL/GenBank/DDBJ databases">
        <authorList>
            <person name="Gilbert D.G."/>
        </authorList>
    </citation>
    <scope>NUCLEOTIDE SEQUENCE</scope>
</reference>
<feature type="domain" description="Fungal lipase-type" evidence="1">
    <location>
        <begin position="81"/>
        <end position="213"/>
    </location>
</feature>
<gene>
    <name evidence="2" type="ORF">MGWOODY_Tha322</name>
</gene>
<organism evidence="2">
    <name type="scientific">hydrothermal vent metagenome</name>
    <dbReference type="NCBI Taxonomy" id="652676"/>
    <lineage>
        <taxon>unclassified sequences</taxon>
        <taxon>metagenomes</taxon>
        <taxon>ecological metagenomes</taxon>
    </lineage>
</organism>
<dbReference type="Gene3D" id="3.40.50.1820">
    <property type="entry name" value="alpha/beta hydrolase"/>
    <property type="match status" value="1"/>
</dbReference>
<dbReference type="InterPro" id="IPR002921">
    <property type="entry name" value="Fungal_lipase-type"/>
</dbReference>
<dbReference type="SUPFAM" id="SSF53474">
    <property type="entry name" value="alpha/beta-Hydrolases"/>
    <property type="match status" value="1"/>
</dbReference>
<accession>A0A161KEI2</accession>
<dbReference type="AlphaFoldDB" id="A0A161KEI2"/>
<dbReference type="PANTHER" id="PTHR45856">
    <property type="entry name" value="ALPHA/BETA-HYDROLASES SUPERFAMILY PROTEIN"/>
    <property type="match status" value="1"/>
</dbReference>
<protein>
    <submittedName>
        <fullName evidence="2">Predicted lipase</fullName>
    </submittedName>
</protein>
<proteinExistence type="predicted"/>
<dbReference type="GO" id="GO:0006629">
    <property type="term" value="P:lipid metabolic process"/>
    <property type="evidence" value="ECO:0007669"/>
    <property type="project" value="InterPro"/>
</dbReference>